<dbReference type="RefSeq" id="WP_101621917.1">
    <property type="nucleotide sequence ID" value="NZ_NMWT01000008.1"/>
</dbReference>
<proteinExistence type="predicted"/>
<reference evidence="4 5" key="1">
    <citation type="submission" date="2017-07" db="EMBL/GenBank/DDBJ databases">
        <title>Bifidobacterium novel species.</title>
        <authorList>
            <person name="Lugli G.A."/>
            <person name="Milani C."/>
            <person name="Duranti S."/>
            <person name="Mangifesta M."/>
        </authorList>
    </citation>
    <scope>NUCLEOTIDE SEQUENCE [LARGE SCALE GENOMIC DNA]</scope>
    <source>
        <strain evidence="4 5">77</strain>
    </source>
</reference>
<dbReference type="InterPro" id="IPR027417">
    <property type="entry name" value="P-loop_NTPase"/>
</dbReference>
<evidence type="ECO:0000256" key="1">
    <source>
        <dbReference type="ARBA" id="ARBA00022741"/>
    </source>
</evidence>
<sequence>MSLIINDLTKTFHKASAPALDHVNLTLEPGIHGLFGRNGAGKSTLLATIANRLLPTSGDVELDGEDVRDNEHAQARIHLVNETLPFLFGMRVSAFLKREGRYYGGIDGEAAARMLAAFGIKTNASYGGLSFGQRQIVRLVAGLCLPVDVLLLDEPVNGLDAANRERFYRFLIESFAERPRVIVVSTHIIDEVAQVVERAVILDHGRVVDAFDAGDVASRATVLVGDGTRVNAFVHAEGLQPVAVERMGRLATVTVRGHVDERDVPDGIAVSGLGLQDYFIRVTGDGGTAGKGSVAGTMDDMVVDGAANGSADAVTGGDRDA</sequence>
<dbReference type="Proteomes" id="UP000235034">
    <property type="component" value="Unassembled WGS sequence"/>
</dbReference>
<dbReference type="CDD" id="cd03230">
    <property type="entry name" value="ABC_DR_subfamily_A"/>
    <property type="match status" value="1"/>
</dbReference>
<accession>A0A2N5J4N7</accession>
<keyword evidence="1" id="KW-0547">Nucleotide-binding</keyword>
<dbReference type="Gene3D" id="3.40.50.300">
    <property type="entry name" value="P-loop containing nucleotide triphosphate hydrolases"/>
    <property type="match status" value="1"/>
</dbReference>
<dbReference type="SMART" id="SM00382">
    <property type="entry name" value="AAA"/>
    <property type="match status" value="1"/>
</dbReference>
<gene>
    <name evidence="4" type="ORF">Uis4E_0717</name>
</gene>
<dbReference type="InterPro" id="IPR003593">
    <property type="entry name" value="AAA+_ATPase"/>
</dbReference>
<name>A0A2N5J4N7_9BIFI</name>
<comment type="caution">
    <text evidence="4">The sequence shown here is derived from an EMBL/GenBank/DDBJ whole genome shotgun (WGS) entry which is preliminary data.</text>
</comment>
<dbReference type="AlphaFoldDB" id="A0A2N5J4N7"/>
<dbReference type="InterPro" id="IPR003439">
    <property type="entry name" value="ABC_transporter-like_ATP-bd"/>
</dbReference>
<feature type="domain" description="ABC transporter" evidence="3">
    <location>
        <begin position="3"/>
        <end position="229"/>
    </location>
</feature>
<dbReference type="SUPFAM" id="SSF52540">
    <property type="entry name" value="P-loop containing nucleoside triphosphate hydrolases"/>
    <property type="match status" value="1"/>
</dbReference>
<dbReference type="GO" id="GO:0005524">
    <property type="term" value="F:ATP binding"/>
    <property type="evidence" value="ECO:0007669"/>
    <property type="project" value="UniProtKB-KW"/>
</dbReference>
<dbReference type="Pfam" id="PF00005">
    <property type="entry name" value="ABC_tran"/>
    <property type="match status" value="1"/>
</dbReference>
<evidence type="ECO:0000259" key="3">
    <source>
        <dbReference type="PROSITE" id="PS50893"/>
    </source>
</evidence>
<dbReference type="PROSITE" id="PS50893">
    <property type="entry name" value="ABC_TRANSPORTER_2"/>
    <property type="match status" value="1"/>
</dbReference>
<evidence type="ECO:0000256" key="2">
    <source>
        <dbReference type="ARBA" id="ARBA00022840"/>
    </source>
</evidence>
<dbReference type="EMBL" id="NMWT01000008">
    <property type="protein sequence ID" value="PLS29139.1"/>
    <property type="molecule type" value="Genomic_DNA"/>
</dbReference>
<dbReference type="GO" id="GO:0016887">
    <property type="term" value="F:ATP hydrolysis activity"/>
    <property type="evidence" value="ECO:0007669"/>
    <property type="project" value="InterPro"/>
</dbReference>
<keyword evidence="2" id="KW-0067">ATP-binding</keyword>
<dbReference type="OrthoDB" id="9804819at2"/>
<evidence type="ECO:0000313" key="5">
    <source>
        <dbReference type="Proteomes" id="UP000235034"/>
    </source>
</evidence>
<dbReference type="PANTHER" id="PTHR43158:SF5">
    <property type="entry name" value="ABC TRANSPORTER, ATP-BINDING PROTEIN"/>
    <property type="match status" value="1"/>
</dbReference>
<dbReference type="PANTHER" id="PTHR43158">
    <property type="entry name" value="SKFA PEPTIDE EXPORT ATP-BINDING PROTEIN SKFE"/>
    <property type="match status" value="1"/>
</dbReference>
<keyword evidence="5" id="KW-1185">Reference proteome</keyword>
<organism evidence="4 5">
    <name type="scientific">Bifidobacterium parmae</name>
    <dbReference type="NCBI Taxonomy" id="361854"/>
    <lineage>
        <taxon>Bacteria</taxon>
        <taxon>Bacillati</taxon>
        <taxon>Actinomycetota</taxon>
        <taxon>Actinomycetes</taxon>
        <taxon>Bifidobacteriales</taxon>
        <taxon>Bifidobacteriaceae</taxon>
        <taxon>Bifidobacterium</taxon>
    </lineage>
</organism>
<protein>
    <submittedName>
        <fullName evidence="4">ABC transporter</fullName>
    </submittedName>
</protein>
<evidence type="ECO:0000313" key="4">
    <source>
        <dbReference type="EMBL" id="PLS29139.1"/>
    </source>
</evidence>